<evidence type="ECO:0000256" key="11">
    <source>
        <dbReference type="ARBA" id="ARBA00061399"/>
    </source>
</evidence>
<dbReference type="SMART" id="SM00490">
    <property type="entry name" value="HELICc"/>
    <property type="match status" value="1"/>
</dbReference>
<dbReference type="FunFam" id="3.40.50.300:FF:000546">
    <property type="entry name" value="Transcription-repair-coupling factor"/>
    <property type="match status" value="1"/>
</dbReference>
<dbReference type="SMART" id="SM01058">
    <property type="entry name" value="CarD_TRCF"/>
    <property type="match status" value="1"/>
</dbReference>
<evidence type="ECO:0000259" key="14">
    <source>
        <dbReference type="PROSITE" id="PS51192"/>
    </source>
</evidence>
<dbReference type="PROSITE" id="PS51194">
    <property type="entry name" value="HELICASE_CTER"/>
    <property type="match status" value="1"/>
</dbReference>
<dbReference type="InterPro" id="IPR011545">
    <property type="entry name" value="DEAD/DEAH_box_helicase_dom"/>
</dbReference>
<feature type="domain" description="Helicase ATP-binding" evidence="14">
    <location>
        <begin position="644"/>
        <end position="805"/>
    </location>
</feature>
<accession>A0A7Z7HSJ4</accession>
<name>A0A7Z7HSJ4_9PROT</name>
<dbReference type="SMART" id="SM00487">
    <property type="entry name" value="DEXDc"/>
    <property type="match status" value="1"/>
</dbReference>
<evidence type="ECO:0000259" key="15">
    <source>
        <dbReference type="PROSITE" id="PS51194"/>
    </source>
</evidence>
<dbReference type="PANTHER" id="PTHR47964">
    <property type="entry name" value="ATP-DEPENDENT DNA HELICASE HOMOLOG RECG, CHLOROPLASTIC"/>
    <property type="match status" value="1"/>
</dbReference>
<protein>
    <recommendedName>
        <fullName evidence="12 13">Transcription-repair-coupling factor</fullName>
        <shortName evidence="13">TRCF</shortName>
        <ecNumber evidence="13">3.6.4.-</ecNumber>
    </recommendedName>
</protein>
<keyword evidence="4 13" id="KW-0227">DNA damage</keyword>
<comment type="similarity">
    <text evidence="10 13">In the N-terminal section; belongs to the UvrB family.</text>
</comment>
<gene>
    <name evidence="13 16" type="primary">mfd</name>
    <name evidence="16" type="ORF">SDENCHOL_20926</name>
</gene>
<evidence type="ECO:0000256" key="2">
    <source>
        <dbReference type="ARBA" id="ARBA00022490"/>
    </source>
</evidence>
<dbReference type="InterPro" id="IPR003711">
    <property type="entry name" value="CarD-like/TRCF_RID"/>
</dbReference>
<dbReference type="GO" id="GO:0003684">
    <property type="term" value="F:damaged DNA binding"/>
    <property type="evidence" value="ECO:0007669"/>
    <property type="project" value="InterPro"/>
</dbReference>
<dbReference type="PANTHER" id="PTHR47964:SF1">
    <property type="entry name" value="ATP-DEPENDENT DNA HELICASE HOMOLOG RECG, CHLOROPLASTIC"/>
    <property type="match status" value="1"/>
</dbReference>
<dbReference type="Gene3D" id="3.40.50.11180">
    <property type="match status" value="1"/>
</dbReference>
<reference evidence="16" key="1">
    <citation type="submission" date="2017-03" db="EMBL/GenBank/DDBJ databases">
        <authorList>
            <consortium name="AG Boll"/>
        </authorList>
    </citation>
    <scope>NUCLEOTIDE SEQUENCE [LARGE SCALE GENOMIC DNA]</scope>
    <source>
        <strain evidence="16">Chol</strain>
    </source>
</reference>
<keyword evidence="9 13" id="KW-0234">DNA repair</keyword>
<dbReference type="Gene3D" id="2.40.10.170">
    <property type="match status" value="1"/>
</dbReference>
<evidence type="ECO:0000256" key="4">
    <source>
        <dbReference type="ARBA" id="ARBA00022763"/>
    </source>
</evidence>
<evidence type="ECO:0000313" key="17">
    <source>
        <dbReference type="Proteomes" id="UP000242886"/>
    </source>
</evidence>
<evidence type="ECO:0000256" key="5">
    <source>
        <dbReference type="ARBA" id="ARBA00022801"/>
    </source>
</evidence>
<dbReference type="InterPro" id="IPR005118">
    <property type="entry name" value="TRCF_C"/>
</dbReference>
<dbReference type="GO" id="GO:0006355">
    <property type="term" value="P:regulation of DNA-templated transcription"/>
    <property type="evidence" value="ECO:0007669"/>
    <property type="project" value="UniProtKB-UniRule"/>
</dbReference>
<keyword evidence="8 13" id="KW-0238">DNA-binding</keyword>
<evidence type="ECO:0000256" key="9">
    <source>
        <dbReference type="ARBA" id="ARBA00023204"/>
    </source>
</evidence>
<dbReference type="NCBIfam" id="TIGR00580">
    <property type="entry name" value="mfd"/>
    <property type="match status" value="1"/>
</dbReference>
<dbReference type="Pfam" id="PF00270">
    <property type="entry name" value="DEAD"/>
    <property type="match status" value="1"/>
</dbReference>
<evidence type="ECO:0000256" key="13">
    <source>
        <dbReference type="HAMAP-Rule" id="MF_00969"/>
    </source>
</evidence>
<dbReference type="Proteomes" id="UP000242886">
    <property type="component" value="Chromosome SDENCHOL"/>
</dbReference>
<comment type="similarity">
    <text evidence="11 13">In the C-terminal section; belongs to the helicase family. RecG subfamily.</text>
</comment>
<dbReference type="GO" id="GO:0005737">
    <property type="term" value="C:cytoplasm"/>
    <property type="evidence" value="ECO:0007669"/>
    <property type="project" value="UniProtKB-SubCell"/>
</dbReference>
<dbReference type="Pfam" id="PF03461">
    <property type="entry name" value="TRCF"/>
    <property type="match status" value="1"/>
</dbReference>
<dbReference type="PROSITE" id="PS51192">
    <property type="entry name" value="HELICASE_ATP_BIND_1"/>
    <property type="match status" value="1"/>
</dbReference>
<feature type="domain" description="Helicase C-terminal" evidence="15">
    <location>
        <begin position="826"/>
        <end position="980"/>
    </location>
</feature>
<proteinExistence type="inferred from homology"/>
<keyword evidence="3 13" id="KW-0547">Nucleotide-binding</keyword>
<dbReference type="SUPFAM" id="SSF52540">
    <property type="entry name" value="P-loop containing nucleoside triphosphate hydrolases"/>
    <property type="match status" value="4"/>
</dbReference>
<dbReference type="GO" id="GO:0000716">
    <property type="term" value="P:transcription-coupled nucleotide-excision repair, DNA damage recognition"/>
    <property type="evidence" value="ECO:0007669"/>
    <property type="project" value="UniProtKB-UniRule"/>
</dbReference>
<evidence type="ECO:0000256" key="1">
    <source>
        <dbReference type="ARBA" id="ARBA00004496"/>
    </source>
</evidence>
<evidence type="ECO:0000256" key="10">
    <source>
        <dbReference type="ARBA" id="ARBA00061104"/>
    </source>
</evidence>
<dbReference type="Pfam" id="PF00271">
    <property type="entry name" value="Helicase_C"/>
    <property type="match status" value="1"/>
</dbReference>
<dbReference type="FunFam" id="3.40.50.300:FF:000300">
    <property type="entry name" value="Transcription-repair-coupling factor"/>
    <property type="match status" value="1"/>
</dbReference>
<dbReference type="Gene3D" id="3.90.1150.50">
    <property type="entry name" value="Transcription-repair-coupling factor, D7 domain"/>
    <property type="match status" value="1"/>
</dbReference>
<dbReference type="InterPro" id="IPR047112">
    <property type="entry name" value="RecG/Mfd"/>
</dbReference>
<dbReference type="InterPro" id="IPR027417">
    <property type="entry name" value="P-loop_NTPase"/>
</dbReference>
<keyword evidence="6" id="KW-0347">Helicase</keyword>
<dbReference type="RefSeq" id="WP_154717231.1">
    <property type="nucleotide sequence ID" value="NZ_LT837803.1"/>
</dbReference>
<dbReference type="Gene3D" id="3.40.50.300">
    <property type="entry name" value="P-loop containing nucleotide triphosphate hydrolases"/>
    <property type="match status" value="2"/>
</dbReference>
<keyword evidence="5 13" id="KW-0378">Hydrolase</keyword>
<dbReference type="Pfam" id="PF21132">
    <property type="entry name" value="MFD_D3"/>
    <property type="match status" value="1"/>
</dbReference>
<dbReference type="InterPro" id="IPR036101">
    <property type="entry name" value="CarD-like/TRCF_RID_sf"/>
</dbReference>
<dbReference type="EC" id="3.6.4.-" evidence="13"/>
<dbReference type="SMART" id="SM00982">
    <property type="entry name" value="TRCF"/>
    <property type="match status" value="1"/>
</dbReference>
<dbReference type="AlphaFoldDB" id="A0A7Z7HSJ4"/>
<dbReference type="Gene3D" id="3.30.2060.10">
    <property type="entry name" value="Penicillin-binding protein 1b domain"/>
    <property type="match status" value="1"/>
</dbReference>
<dbReference type="GO" id="GO:0003678">
    <property type="term" value="F:DNA helicase activity"/>
    <property type="evidence" value="ECO:0007669"/>
    <property type="project" value="TreeGrafter"/>
</dbReference>
<evidence type="ECO:0000256" key="8">
    <source>
        <dbReference type="ARBA" id="ARBA00023125"/>
    </source>
</evidence>
<dbReference type="EMBL" id="LT837803">
    <property type="protein sequence ID" value="SMB30023.1"/>
    <property type="molecule type" value="Genomic_DNA"/>
</dbReference>
<dbReference type="GO" id="GO:0005524">
    <property type="term" value="F:ATP binding"/>
    <property type="evidence" value="ECO:0007669"/>
    <property type="project" value="UniProtKB-UniRule"/>
</dbReference>
<keyword evidence="2 13" id="KW-0963">Cytoplasm</keyword>
<dbReference type="InterPro" id="IPR001650">
    <property type="entry name" value="Helicase_C-like"/>
</dbReference>
<evidence type="ECO:0000256" key="12">
    <source>
        <dbReference type="ARBA" id="ARBA00070128"/>
    </source>
</evidence>
<evidence type="ECO:0000256" key="7">
    <source>
        <dbReference type="ARBA" id="ARBA00022840"/>
    </source>
</evidence>
<dbReference type="Pfam" id="PF02559">
    <property type="entry name" value="CarD_TRCF_RID"/>
    <property type="match status" value="1"/>
</dbReference>
<dbReference type="GO" id="GO:0016787">
    <property type="term" value="F:hydrolase activity"/>
    <property type="evidence" value="ECO:0007669"/>
    <property type="project" value="UniProtKB-KW"/>
</dbReference>
<keyword evidence="17" id="KW-1185">Reference proteome</keyword>
<dbReference type="InterPro" id="IPR048635">
    <property type="entry name" value="MFD_D3"/>
</dbReference>
<comment type="subcellular location">
    <subcellularLocation>
        <location evidence="1 13">Cytoplasm</location>
    </subcellularLocation>
</comment>
<evidence type="ECO:0000256" key="6">
    <source>
        <dbReference type="ARBA" id="ARBA00022806"/>
    </source>
</evidence>
<dbReference type="InterPro" id="IPR014001">
    <property type="entry name" value="Helicase_ATP-bd"/>
</dbReference>
<evidence type="ECO:0000313" key="16">
    <source>
        <dbReference type="EMBL" id="SMB30023.1"/>
    </source>
</evidence>
<sequence length="1175" mass="130356">MSRSAPASTPAPTAAWLPGLPGAGQRLDLPRLAGSADALCIAQLASLAPERPLVVIAASPLDAQRLHEEVQWFSPRLRVHLLPDWETLPYDSFSPHQDLTSERLATLYAISQGACDVLLTAASTAITRLPPSSFLAAHTFFLKKGERLDVDKLRAQLALAGYQHVTQVVAPGEYSVRGGLIDLYPMGAALPFRIDLFDEEVETIRTFDADTQRTLYPVPEIRMLPAREFPIDDAPGGGRQRFRQRFREVFEGDASRAAIYKDVSNGVAPGGIEYYLPLFFDEGALATLFDYLPADSLLFQHHDVPGAVNEFWRDTRERHRMMSGEKTRPILPPQEIFLTDEQFFARAGEFARLVLPTAFGTGAMIDGTALAEAPVPPPPRVAVDRRAEDPLSLLRAHLASFPGRTLLLAESPGRRETIAEYLAEYGLRPAPSADFAGFLGSDEKFMLGVAPLSGGFVLKEPDLVLITENELYAATARPRTTGKRGARRSNLEGWLRDLSELKINDPVVHEQHGIGRYLGLALLDMGMTGKLKEQSEFLHLEYAGGDTLYVPVAQLHLISRYSGADPEAVQLHKLGSGQWEKAKKKAAEQVRDTAAELLHLYAQRASRQGHKFDFKQHDLESFADGFGFEETPDQQAAIDAVVADMRSGKPMDRLVCGDVGFGKTEVALRAAFIAVAGGKQVAVLCPTTLLAEQHYHTFADRFADWPVKVAELSRFRSEKEQAQAIADLAAGKIDILIGTHRLLSRDVQFTRLGLVILDEEHRFGVRQKEALKALRAEVDVLTLTATPIPRTLGLSLEGLRDFSVIATAPQRRLAIKTFVSRWSNGLVREAVLREFKRGGQVYFLHNEVETIANMQERLEKLLPEARIVVGHGQLPERELERVMREFTQQKHNLLLCSTIIETGIDNPHANTIIINRADKFGLAQLHQLRGRVGRSHHQAYAYLLTHEDAKPTKQAEKRLEAIQMMEELGSGFFLAMHDLEIRGAGEVLGENQSGEIHEVGFALYTTMLNAAVKALKEGKKGDELDLTQPLGVVSTIDLHTPALLPDAYAPDVHERLTLYKRLANAESLDDVQALQEELIDRFGELPPQAQALLETHRLRIAARPLGILKVDASPHAIQLQFSANAPIDPVRLIELIQKDRHLKFAGPEKLNWKRETPTLRERAQAVRELLKKLQG</sequence>
<dbReference type="InterPro" id="IPR041471">
    <property type="entry name" value="UvrB_inter"/>
</dbReference>
<dbReference type="SUPFAM" id="SSF143517">
    <property type="entry name" value="TRCF domain-like"/>
    <property type="match status" value="1"/>
</dbReference>
<keyword evidence="7 13" id="KW-0067">ATP-binding</keyword>
<dbReference type="HAMAP" id="MF_00969">
    <property type="entry name" value="TRCF"/>
    <property type="match status" value="1"/>
</dbReference>
<evidence type="ECO:0000256" key="3">
    <source>
        <dbReference type="ARBA" id="ARBA00022741"/>
    </source>
</evidence>
<dbReference type="SUPFAM" id="SSF141259">
    <property type="entry name" value="CarD-like"/>
    <property type="match status" value="1"/>
</dbReference>
<dbReference type="CDD" id="cd17991">
    <property type="entry name" value="DEXHc_TRCF"/>
    <property type="match status" value="1"/>
</dbReference>
<dbReference type="Gene3D" id="3.40.50.11140">
    <property type="match status" value="1"/>
</dbReference>
<organism evidence="16 17">
    <name type="scientific">Sterolibacterium denitrificans</name>
    <dbReference type="NCBI Taxonomy" id="157592"/>
    <lineage>
        <taxon>Bacteria</taxon>
        <taxon>Pseudomonadati</taxon>
        <taxon>Pseudomonadota</taxon>
        <taxon>Betaproteobacteria</taxon>
        <taxon>Nitrosomonadales</taxon>
        <taxon>Sterolibacteriaceae</taxon>
        <taxon>Sterolibacterium</taxon>
    </lineage>
</organism>
<dbReference type="InterPro" id="IPR004576">
    <property type="entry name" value="Mfd"/>
</dbReference>
<dbReference type="Pfam" id="PF17757">
    <property type="entry name" value="UvrB_inter"/>
    <property type="match status" value="1"/>
</dbReference>
<comment type="function">
    <text evidence="13">Couples transcription and DNA repair by recognizing RNA polymerase (RNAP) stalled at DNA lesions. Mediates ATP-dependent release of RNAP and its truncated transcript from the DNA, and recruitment of nucleotide excision repair machinery to the damaged site.</text>
</comment>
<dbReference type="InterPro" id="IPR037235">
    <property type="entry name" value="TRCF-like_C_D7"/>
</dbReference>